<evidence type="ECO:0000313" key="3">
    <source>
        <dbReference type="Proteomes" id="UP000299102"/>
    </source>
</evidence>
<accession>A0A4C1WG27</accession>
<evidence type="ECO:0000313" key="2">
    <source>
        <dbReference type="EMBL" id="GBP50328.1"/>
    </source>
</evidence>
<keyword evidence="3" id="KW-1185">Reference proteome</keyword>
<comment type="caution">
    <text evidence="2">The sequence shown here is derived from an EMBL/GenBank/DDBJ whole genome shotgun (WGS) entry which is preliminary data.</text>
</comment>
<reference evidence="2 3" key="1">
    <citation type="journal article" date="2019" name="Commun. Biol.">
        <title>The bagworm genome reveals a unique fibroin gene that provides high tensile strength.</title>
        <authorList>
            <person name="Kono N."/>
            <person name="Nakamura H."/>
            <person name="Ohtoshi R."/>
            <person name="Tomita M."/>
            <person name="Numata K."/>
            <person name="Arakawa K."/>
        </authorList>
    </citation>
    <scope>NUCLEOTIDE SEQUENCE [LARGE SCALE GENOMIC DNA]</scope>
</reference>
<proteinExistence type="predicted"/>
<sequence>MPFSKKGKSIRHQARETIYQVYKYMSEEAKEAKSKTFTKEYFGKIFGRIVKATGIRDKSVRKIVVEKKTPMATTSTLSSTETTIKLSTPKKSARPKLSVPLNLDDYDL</sequence>
<feature type="compositionally biased region" description="Low complexity" evidence="1">
    <location>
        <begin position="73"/>
        <end position="87"/>
    </location>
</feature>
<protein>
    <submittedName>
        <fullName evidence="2">Uncharacterized protein</fullName>
    </submittedName>
</protein>
<organism evidence="2 3">
    <name type="scientific">Eumeta variegata</name>
    <name type="common">Bagworm moth</name>
    <name type="synonym">Eumeta japonica</name>
    <dbReference type="NCBI Taxonomy" id="151549"/>
    <lineage>
        <taxon>Eukaryota</taxon>
        <taxon>Metazoa</taxon>
        <taxon>Ecdysozoa</taxon>
        <taxon>Arthropoda</taxon>
        <taxon>Hexapoda</taxon>
        <taxon>Insecta</taxon>
        <taxon>Pterygota</taxon>
        <taxon>Neoptera</taxon>
        <taxon>Endopterygota</taxon>
        <taxon>Lepidoptera</taxon>
        <taxon>Glossata</taxon>
        <taxon>Ditrysia</taxon>
        <taxon>Tineoidea</taxon>
        <taxon>Psychidae</taxon>
        <taxon>Oiketicinae</taxon>
        <taxon>Eumeta</taxon>
    </lineage>
</organism>
<dbReference type="Proteomes" id="UP000299102">
    <property type="component" value="Unassembled WGS sequence"/>
</dbReference>
<name>A0A4C1WG27_EUMVA</name>
<dbReference type="AlphaFoldDB" id="A0A4C1WG27"/>
<feature type="region of interest" description="Disordered" evidence="1">
    <location>
        <begin position="71"/>
        <end position="108"/>
    </location>
</feature>
<gene>
    <name evidence="2" type="ORF">EVAR_102297_1</name>
</gene>
<evidence type="ECO:0000256" key="1">
    <source>
        <dbReference type="SAM" id="MobiDB-lite"/>
    </source>
</evidence>
<dbReference type="OrthoDB" id="2266637at2759"/>
<dbReference type="EMBL" id="BGZK01000563">
    <property type="protein sequence ID" value="GBP50328.1"/>
    <property type="molecule type" value="Genomic_DNA"/>
</dbReference>